<dbReference type="GO" id="GO:0015030">
    <property type="term" value="C:Cajal body"/>
    <property type="evidence" value="ECO:0007669"/>
    <property type="project" value="TreeGrafter"/>
</dbReference>
<evidence type="ECO:0000256" key="1">
    <source>
        <dbReference type="SAM" id="MobiDB-lite"/>
    </source>
</evidence>
<dbReference type="GO" id="GO:0030576">
    <property type="term" value="P:Cajal body organization"/>
    <property type="evidence" value="ECO:0007669"/>
    <property type="project" value="InterPro"/>
</dbReference>
<dbReference type="AlphaFoldDB" id="A0A7D9IG59"/>
<organism evidence="2 3">
    <name type="scientific">Paramuricea clavata</name>
    <name type="common">Red gorgonian</name>
    <name type="synonym">Violescent sea-whip</name>
    <dbReference type="NCBI Taxonomy" id="317549"/>
    <lineage>
        <taxon>Eukaryota</taxon>
        <taxon>Metazoa</taxon>
        <taxon>Cnidaria</taxon>
        <taxon>Anthozoa</taxon>
        <taxon>Octocorallia</taxon>
        <taxon>Malacalcyonacea</taxon>
        <taxon>Plexauridae</taxon>
        <taxon>Paramuricea</taxon>
    </lineage>
</organism>
<evidence type="ECO:0000313" key="3">
    <source>
        <dbReference type="Proteomes" id="UP001152795"/>
    </source>
</evidence>
<dbReference type="InterPro" id="IPR038765">
    <property type="entry name" value="Papain-like_cys_pep_sf"/>
</dbReference>
<dbReference type="PANTHER" id="PTHR15294:SF3">
    <property type="entry name" value="SUMO-SPECIFIC ISOPEPTIDASE USPL1"/>
    <property type="match status" value="1"/>
</dbReference>
<feature type="region of interest" description="Disordered" evidence="1">
    <location>
        <begin position="423"/>
        <end position="478"/>
    </location>
</feature>
<accession>A0A7D9IG59</accession>
<dbReference type="SUPFAM" id="SSF54001">
    <property type="entry name" value="Cysteine proteinases"/>
    <property type="match status" value="1"/>
</dbReference>
<proteinExistence type="predicted"/>
<protein>
    <submittedName>
        <fullName evidence="2">SUMO-specific isopeptidase USPL1-like</fullName>
    </submittedName>
</protein>
<sequence>MKDKYCDLCDAKGVKSLLKFCRVNFDEGILLCENEMCVFPFGSAVVESFLCKTSATEVTPQKQTGRKSEARSTERHSTTQVPSSQFYWSNSNNLCWLDSVMTVLVNNRCLHLCLQKYQPRNSILQQLYNNFIEAQKLGPNKQGNDLLLHARVKVFEFLKSKMQCSLGVNDSALASINALLKENSMISEKFSQECVWTFKCSSCGYTQVDRHTKLVVTFPNTTDDFTMPSGVFERACYKCKATGGRSQLELKRLPPCVMAHFVEGVKNKDFLKNGFVCQGKEYELCQLIQYKKNPDHFIAWIRNGNGTHWAKVDDTKNVVCKWRKGHPSFPLDQLHIAVWQRAKIYQRKSLSVESVATALAETKILESRVVKASSTVGLSEYLNDKLSLASLKDNRLLKNIGLSSSSSKDTWLRELSPQSNVLSSNVKMRGETNDVLPDSGKSLELEEGSGQKRKNTFEPYIPKKKRTSSTGISLSKDEEKTGTILENIRSPILANENKLTDASTSISHWKAMSRIGNDKQGVICDNQSDSGYSSPGSNGSCVSLPSNHCTKEENLILNEIIDTLDEIDIPQKKSDSLGLKSSLAVARGKTDLVGSLGHSNLSSVKKDTSFTNDLELSEYISKTNLDSCANLAAIKGMSSSDDGRDKLDSARRLEPCDFADIETVSNCGIDIMDEIDFLENMDLLNGATMEDSKTVTSREKNSSLKSVTSNEDNSVLSSSELNCVFEPLNLPELSAFMALELEMNKNSSTGHNFSCEDILEEIFPSKLLDKETCEQSSTSEFIDITEQTRV</sequence>
<dbReference type="Pfam" id="PF15499">
    <property type="entry name" value="Peptidase_C98"/>
    <property type="match status" value="1"/>
</dbReference>
<gene>
    <name evidence="2" type="ORF">PACLA_8A080634</name>
</gene>
<keyword evidence="3" id="KW-1185">Reference proteome</keyword>
<dbReference type="InterPro" id="IPR033505">
    <property type="entry name" value="USPL1"/>
</dbReference>
<dbReference type="Proteomes" id="UP001152795">
    <property type="component" value="Unassembled WGS sequence"/>
</dbReference>
<dbReference type="GO" id="GO:0016926">
    <property type="term" value="P:protein desumoylation"/>
    <property type="evidence" value="ECO:0007669"/>
    <property type="project" value="TreeGrafter"/>
</dbReference>
<reference evidence="2" key="1">
    <citation type="submission" date="2020-04" db="EMBL/GenBank/DDBJ databases">
        <authorList>
            <person name="Alioto T."/>
            <person name="Alioto T."/>
            <person name="Gomez Garrido J."/>
        </authorList>
    </citation>
    <scope>NUCLEOTIDE SEQUENCE</scope>
    <source>
        <strain evidence="2">A484AB</strain>
    </source>
</reference>
<dbReference type="InterPro" id="IPR028890">
    <property type="entry name" value="Peptidase_C98"/>
</dbReference>
<name>A0A7D9IG59_PARCT</name>
<dbReference type="InterPro" id="IPR028889">
    <property type="entry name" value="USP"/>
</dbReference>
<dbReference type="OrthoDB" id="6160353at2759"/>
<dbReference type="EMBL" id="CACRXK020005638">
    <property type="protein sequence ID" value="CAB4006896.1"/>
    <property type="molecule type" value="Genomic_DNA"/>
</dbReference>
<dbReference type="PROSITE" id="PS50235">
    <property type="entry name" value="USP_3"/>
    <property type="match status" value="1"/>
</dbReference>
<dbReference type="PANTHER" id="PTHR15294">
    <property type="entry name" value="RETINOVIN-RELATED"/>
    <property type="match status" value="1"/>
</dbReference>
<comment type="caution">
    <text evidence="2">The sequence shown here is derived from an EMBL/GenBank/DDBJ whole genome shotgun (WGS) entry which is preliminary data.</text>
</comment>
<dbReference type="GO" id="GO:0032183">
    <property type="term" value="F:SUMO binding"/>
    <property type="evidence" value="ECO:0007669"/>
    <property type="project" value="InterPro"/>
</dbReference>
<evidence type="ECO:0000313" key="2">
    <source>
        <dbReference type="EMBL" id="CAB4006896.1"/>
    </source>
</evidence>